<keyword evidence="2" id="KW-1185">Reference proteome</keyword>
<dbReference type="Proteomes" id="UP001062443">
    <property type="component" value="Unassembled WGS sequence"/>
</dbReference>
<sequence>MLNIRLHHDITLYGDNVACSDFNGLNPEGERPPHLAEECRQALNAIADALDTHDLTLRDTRHLIAMLRAGEDYTHCQHIIETALTATHPAMTLRIVPRFPNPEQRIALSVVASYPA</sequence>
<evidence type="ECO:0000313" key="2">
    <source>
        <dbReference type="Proteomes" id="UP001062443"/>
    </source>
</evidence>
<gene>
    <name evidence="1" type="ORF">AA106556_0045</name>
</gene>
<name>A0ABQ0QFW0_9PROT</name>
<evidence type="ECO:0000313" key="1">
    <source>
        <dbReference type="EMBL" id="GBR43305.1"/>
    </source>
</evidence>
<dbReference type="EMBL" id="BAQB01000001">
    <property type="protein sequence ID" value="GBR43305.1"/>
    <property type="molecule type" value="Genomic_DNA"/>
</dbReference>
<comment type="caution">
    <text evidence="1">The sequence shown here is derived from an EMBL/GenBank/DDBJ whole genome shotgun (WGS) entry which is preliminary data.</text>
</comment>
<reference evidence="1" key="1">
    <citation type="submission" date="2013-04" db="EMBL/GenBank/DDBJ databases">
        <title>The genome sequencing project of 58 acetic acid bacteria.</title>
        <authorList>
            <person name="Okamoto-Kainuma A."/>
            <person name="Ishikawa M."/>
            <person name="Umino S."/>
            <person name="Koizumi Y."/>
            <person name="Shiwa Y."/>
            <person name="Yoshikawa H."/>
            <person name="Matsutani M."/>
            <person name="Matsushita K."/>
        </authorList>
    </citation>
    <scope>NUCLEOTIDE SEQUENCE</scope>
    <source>
        <strain evidence="1">NBRC 106556</strain>
    </source>
</reference>
<dbReference type="SUPFAM" id="SSF55298">
    <property type="entry name" value="YjgF-like"/>
    <property type="match status" value="1"/>
</dbReference>
<accession>A0ABQ0QFW0</accession>
<dbReference type="InterPro" id="IPR035959">
    <property type="entry name" value="RutC-like_sf"/>
</dbReference>
<proteinExistence type="predicted"/>
<dbReference type="Gene3D" id="3.30.1330.40">
    <property type="entry name" value="RutC-like"/>
    <property type="match status" value="1"/>
</dbReference>
<organism evidence="1 2">
    <name type="scientific">Neokomagataea tanensis NBRC 106556</name>
    <dbReference type="NCBI Taxonomy" id="1223519"/>
    <lineage>
        <taxon>Bacteria</taxon>
        <taxon>Pseudomonadati</taxon>
        <taxon>Pseudomonadota</taxon>
        <taxon>Alphaproteobacteria</taxon>
        <taxon>Acetobacterales</taxon>
        <taxon>Acetobacteraceae</taxon>
        <taxon>Neokomagataea</taxon>
    </lineage>
</organism>
<dbReference type="RefSeq" id="WP_068167781.1">
    <property type="nucleotide sequence ID" value="NZ_BAQB01000001.1"/>
</dbReference>
<protein>
    <submittedName>
        <fullName evidence="1">Uncharacterized protein</fullName>
    </submittedName>
</protein>